<comment type="caution">
    <text evidence="1">The sequence shown here is derived from an EMBL/GenBank/DDBJ whole genome shotgun (WGS) entry which is preliminary data.</text>
</comment>
<name>A0ABP4JT10_9ACTN</name>
<dbReference type="EMBL" id="BAAAIZ010000053">
    <property type="protein sequence ID" value="GAA1427232.1"/>
    <property type="molecule type" value="Genomic_DNA"/>
</dbReference>
<evidence type="ECO:0000313" key="2">
    <source>
        <dbReference type="Proteomes" id="UP001500973"/>
    </source>
</evidence>
<proteinExistence type="predicted"/>
<reference evidence="2" key="1">
    <citation type="journal article" date="2019" name="Int. J. Syst. Evol. Microbiol.">
        <title>The Global Catalogue of Microorganisms (GCM) 10K type strain sequencing project: providing services to taxonomists for standard genome sequencing and annotation.</title>
        <authorList>
            <consortium name="The Broad Institute Genomics Platform"/>
            <consortium name="The Broad Institute Genome Sequencing Center for Infectious Disease"/>
            <person name="Wu L."/>
            <person name="Ma J."/>
        </authorList>
    </citation>
    <scope>NUCLEOTIDE SEQUENCE [LARGE SCALE GENOMIC DNA]</scope>
    <source>
        <strain evidence="2">JCM 11756</strain>
    </source>
</reference>
<sequence>MEVAAGDMPVPYGVAAQFRSDEHEDVMSVAAVRDSPGIEAVPAQTPGETGTARGGAEAHRELVHREG</sequence>
<gene>
    <name evidence="1" type="ORF">GCM10009601_38110</name>
</gene>
<evidence type="ECO:0000313" key="1">
    <source>
        <dbReference type="EMBL" id="GAA1427232.1"/>
    </source>
</evidence>
<dbReference type="Proteomes" id="UP001500973">
    <property type="component" value="Unassembled WGS sequence"/>
</dbReference>
<protein>
    <submittedName>
        <fullName evidence="1">Uncharacterized protein</fullName>
    </submittedName>
</protein>
<accession>A0ABP4JT10</accession>
<organism evidence="1 2">
    <name type="scientific">Streptomyces thermospinosisporus</name>
    <dbReference type="NCBI Taxonomy" id="161482"/>
    <lineage>
        <taxon>Bacteria</taxon>
        <taxon>Bacillati</taxon>
        <taxon>Actinomycetota</taxon>
        <taxon>Actinomycetes</taxon>
        <taxon>Kitasatosporales</taxon>
        <taxon>Streptomycetaceae</taxon>
        <taxon>Streptomyces</taxon>
    </lineage>
</organism>
<keyword evidence="2" id="KW-1185">Reference proteome</keyword>